<comment type="caution">
    <text evidence="1">The sequence shown here is derived from an EMBL/GenBank/DDBJ whole genome shotgun (WGS) entry which is preliminary data.</text>
</comment>
<name>A0ACA9QI42_9GLOM</name>
<evidence type="ECO:0000313" key="2">
    <source>
        <dbReference type="Proteomes" id="UP000789702"/>
    </source>
</evidence>
<organism evidence="1 2">
    <name type="scientific">Dentiscutata heterogama</name>
    <dbReference type="NCBI Taxonomy" id="1316150"/>
    <lineage>
        <taxon>Eukaryota</taxon>
        <taxon>Fungi</taxon>
        <taxon>Fungi incertae sedis</taxon>
        <taxon>Mucoromycota</taxon>
        <taxon>Glomeromycotina</taxon>
        <taxon>Glomeromycetes</taxon>
        <taxon>Diversisporales</taxon>
        <taxon>Gigasporaceae</taxon>
        <taxon>Dentiscutata</taxon>
    </lineage>
</organism>
<sequence length="68" mass="8127">MSIPPTSAKSERFWSFIANIYSPKRHRLTNEHAMKMTCIRCHDEIISNIEFNDMDYSNNNLEQFEEED</sequence>
<dbReference type="EMBL" id="CAJVPU010046752">
    <property type="protein sequence ID" value="CAG8752261.1"/>
    <property type="molecule type" value="Genomic_DNA"/>
</dbReference>
<feature type="non-terminal residue" evidence="1">
    <location>
        <position position="68"/>
    </location>
</feature>
<dbReference type="Proteomes" id="UP000789702">
    <property type="component" value="Unassembled WGS sequence"/>
</dbReference>
<gene>
    <name evidence="1" type="ORF">DHETER_LOCUS14715</name>
</gene>
<evidence type="ECO:0000313" key="1">
    <source>
        <dbReference type="EMBL" id="CAG8752261.1"/>
    </source>
</evidence>
<protein>
    <submittedName>
        <fullName evidence="1">12473_t:CDS:1</fullName>
    </submittedName>
</protein>
<accession>A0ACA9QI42</accession>
<keyword evidence="2" id="KW-1185">Reference proteome</keyword>
<reference evidence="1" key="1">
    <citation type="submission" date="2021-06" db="EMBL/GenBank/DDBJ databases">
        <authorList>
            <person name="Kallberg Y."/>
            <person name="Tangrot J."/>
            <person name="Rosling A."/>
        </authorList>
    </citation>
    <scope>NUCLEOTIDE SEQUENCE</scope>
    <source>
        <strain evidence="1">IL203A</strain>
    </source>
</reference>
<proteinExistence type="predicted"/>